<organism evidence="2 3">
    <name type="scientific">Fusarium euwallaceae</name>
    <dbReference type="NCBI Taxonomy" id="1147111"/>
    <lineage>
        <taxon>Eukaryota</taxon>
        <taxon>Fungi</taxon>
        <taxon>Dikarya</taxon>
        <taxon>Ascomycota</taxon>
        <taxon>Pezizomycotina</taxon>
        <taxon>Sordariomycetes</taxon>
        <taxon>Hypocreomycetidae</taxon>
        <taxon>Hypocreales</taxon>
        <taxon>Nectriaceae</taxon>
        <taxon>Fusarium</taxon>
        <taxon>Fusarium solani species complex</taxon>
    </lineage>
</organism>
<gene>
    <name evidence="2" type="ORF">BHE90_017334</name>
</gene>
<dbReference type="EMBL" id="MIKF01000961">
    <property type="protein sequence ID" value="RTE68289.1"/>
    <property type="molecule type" value="Genomic_DNA"/>
</dbReference>
<dbReference type="Proteomes" id="UP000287124">
    <property type="component" value="Unassembled WGS sequence"/>
</dbReference>
<comment type="caution">
    <text evidence="2">The sequence shown here is derived from an EMBL/GenBank/DDBJ whole genome shotgun (WGS) entry which is preliminary data.</text>
</comment>
<accession>A0A430KXS0</accession>
<name>A0A430KXS0_9HYPO</name>
<evidence type="ECO:0000313" key="3">
    <source>
        <dbReference type="Proteomes" id="UP000287124"/>
    </source>
</evidence>
<protein>
    <submittedName>
        <fullName evidence="2">Uncharacterized protein</fullName>
    </submittedName>
</protein>
<sequence length="67" mass="7210">MDLVPETAFRPHASNPTLLNSAGGIVTETPRMPRHGDLLTANPFALDHTINPALLHATPSTDPSEKR</sequence>
<evidence type="ECO:0000313" key="2">
    <source>
        <dbReference type="EMBL" id="RTE68289.1"/>
    </source>
</evidence>
<proteinExistence type="predicted"/>
<evidence type="ECO:0000256" key="1">
    <source>
        <dbReference type="SAM" id="MobiDB-lite"/>
    </source>
</evidence>
<reference evidence="2 3" key="1">
    <citation type="submission" date="2017-06" db="EMBL/GenBank/DDBJ databases">
        <title>Comparative genomic analysis of Ambrosia Fusariam Clade fungi.</title>
        <authorList>
            <person name="Stajich J.E."/>
            <person name="Carrillo J."/>
            <person name="Kijimoto T."/>
            <person name="Eskalen A."/>
            <person name="O'Donnell K."/>
            <person name="Kasson M."/>
        </authorList>
    </citation>
    <scope>NUCLEOTIDE SEQUENCE [LARGE SCALE GENOMIC DNA]</scope>
    <source>
        <strain evidence="2 3">UCR1854</strain>
    </source>
</reference>
<keyword evidence="3" id="KW-1185">Reference proteome</keyword>
<dbReference type="AlphaFoldDB" id="A0A430KXS0"/>
<feature type="region of interest" description="Disordered" evidence="1">
    <location>
        <begin position="1"/>
        <end position="25"/>
    </location>
</feature>